<dbReference type="InterPro" id="IPR038461">
    <property type="entry name" value="Schlafen_AlbA_2_dom_sf"/>
</dbReference>
<sequence>MHRESKYIEYKKSRKGLSNDIWSTYSAFANTEGGTIYLGIEEKKIEDKKVFVSVGVEDPEKMIEDFWNALYGRSKVSQNILSNKDVKIVNIENKACIEIHVPEAPYSKKPIYVDNKKDLVYKRVDDADRIATEEEYKFMIVNSQDDIDTELLDNYDMSDLNHESIENYRKLLLKNTNDERYANMSQLDLMIDLGAYRKDRSSKDKQYKMTTACLLFFGKYNAISDRFPGFQLDYFKKTNYLDTDWKDRISSGDLGNEDLNVYSFFEKVLIKLTDNIEESFSLNDGLTRQNYARDLKVAIREALVNTLMHAYYDTKQSIKIVNCEDFIEFYNPGNMRINKEDFIHGGHSKDRNSILSTLFRRVGYSEKAGSGGPRIFDVVNRHKLKTPEIELTDMDTNVVLWKQDLMKEFEKYPELDKKVIKYIIDYGSISKGEALKMENMTEYQFRNILKKLKDDNLIKKEGEGPATKYVLIESKEADILRTKKVIKSLESFFRNK</sequence>
<protein>
    <recommendedName>
        <fullName evidence="1">Schlafen AlbA-2 domain-containing protein</fullName>
    </recommendedName>
</protein>
<dbReference type="GeneID" id="66838381"/>
<dbReference type="PANTHER" id="PTHR30595">
    <property type="entry name" value="GLPR-RELATED TRANSCRIPTIONAL REPRESSOR"/>
    <property type="match status" value="1"/>
</dbReference>
<dbReference type="RefSeq" id="WP_000554504.1">
    <property type="nucleotide sequence ID" value="NZ_CP027476.1"/>
</dbReference>
<reference evidence="2 3" key="1">
    <citation type="journal article" date="2006" name="Lancet">
        <title>Complete genome sequence of USA300, an epidemic clone of community-acquired meticillin-resistant Staphylococcus aureus.</title>
        <authorList>
            <person name="Diep B.A."/>
            <person name="Gill S.R."/>
            <person name="Chang R.F."/>
            <person name="Phan T.H."/>
            <person name="Chen J.H."/>
            <person name="Davidson M.G."/>
            <person name="Lin F."/>
            <person name="Lin J."/>
            <person name="Carleton H.A."/>
            <person name="Mongodin E.F."/>
            <person name="Sensabaugh G.F."/>
            <person name="Perdreau-Remington F."/>
        </authorList>
    </citation>
    <scope>NUCLEOTIDE SEQUENCE [LARGE SCALE GENOMIC DNA]</scope>
    <source>
        <strain evidence="3">USA300</strain>
    </source>
</reference>
<dbReference type="Pfam" id="PF04326">
    <property type="entry name" value="SLFN_AlbA_2"/>
    <property type="match status" value="1"/>
</dbReference>
<dbReference type="EMBL" id="CP000255">
    <property type="protein sequence ID" value="ABD21993.1"/>
    <property type="molecule type" value="Genomic_DNA"/>
</dbReference>
<dbReference type="OMA" id="PMPKNPI"/>
<evidence type="ECO:0000313" key="2">
    <source>
        <dbReference type="EMBL" id="ABD21993.1"/>
    </source>
</evidence>
<dbReference type="InterPro" id="IPR036388">
    <property type="entry name" value="WH-like_DNA-bd_sf"/>
</dbReference>
<dbReference type="HOGENOM" id="CLU_024970_0_1_9"/>
<dbReference type="SMR" id="A0A0H2XH92"/>
<dbReference type="KEGG" id="saa:SAUSA300_0042"/>
<dbReference type="Gene3D" id="3.30.565.60">
    <property type="match status" value="1"/>
</dbReference>
<dbReference type="InterPro" id="IPR038475">
    <property type="entry name" value="RecG_C_sf"/>
</dbReference>
<dbReference type="AlphaFoldDB" id="A0A0H2XH92"/>
<accession>A0A0H2XH92</accession>
<dbReference type="InterPro" id="IPR007421">
    <property type="entry name" value="Schlafen_AlbA_2_dom"/>
</dbReference>
<gene>
    <name evidence="2" type="ordered locus">SAUSA300_0042</name>
</gene>
<dbReference type="Proteomes" id="UP000001939">
    <property type="component" value="Chromosome"/>
</dbReference>
<dbReference type="PANTHER" id="PTHR30595:SF6">
    <property type="entry name" value="SCHLAFEN ALBA-2 DOMAIN-CONTAINING PROTEIN"/>
    <property type="match status" value="1"/>
</dbReference>
<feature type="domain" description="Schlafen AlbA-2" evidence="1">
    <location>
        <begin position="4"/>
        <end position="130"/>
    </location>
</feature>
<proteinExistence type="predicted"/>
<evidence type="ECO:0000313" key="3">
    <source>
        <dbReference type="Proteomes" id="UP000001939"/>
    </source>
</evidence>
<evidence type="ECO:0000259" key="1">
    <source>
        <dbReference type="Pfam" id="PF04326"/>
    </source>
</evidence>
<dbReference type="Pfam" id="PF13749">
    <property type="entry name" value="HATPase_c_4"/>
    <property type="match status" value="1"/>
</dbReference>
<dbReference type="Gene3D" id="1.10.10.10">
    <property type="entry name" value="Winged helix-like DNA-binding domain superfamily/Winged helix DNA-binding domain"/>
    <property type="match status" value="1"/>
</dbReference>
<dbReference type="Gene3D" id="3.30.950.30">
    <property type="entry name" value="Schlafen, AAA domain"/>
    <property type="match status" value="1"/>
</dbReference>
<name>A0A0H2XH92_STAA3</name>
<organism evidence="2 3">
    <name type="scientific">Staphylococcus aureus (strain USA300)</name>
    <dbReference type="NCBI Taxonomy" id="367830"/>
    <lineage>
        <taxon>Bacteria</taxon>
        <taxon>Bacillati</taxon>
        <taxon>Bacillota</taxon>
        <taxon>Bacilli</taxon>
        <taxon>Bacillales</taxon>
        <taxon>Staphylococcaceae</taxon>
        <taxon>Staphylococcus</taxon>
    </lineage>
</organism>